<evidence type="ECO:0000256" key="6">
    <source>
        <dbReference type="RuleBase" id="RU361157"/>
    </source>
</evidence>
<dbReference type="PANTHER" id="PTHR43027">
    <property type="entry name" value="DOXORUBICIN RESISTANCE ABC TRANSPORTER PERMEASE PROTEIN DRRC-RELATED"/>
    <property type="match status" value="1"/>
</dbReference>
<keyword evidence="3 6" id="KW-1133">Transmembrane helix</keyword>
<keyword evidence="6" id="KW-1003">Cell membrane</keyword>
<comment type="subcellular location">
    <subcellularLocation>
        <location evidence="6">Cell membrane</location>
        <topology evidence="6">Multi-pass membrane protein</topology>
    </subcellularLocation>
    <subcellularLocation>
        <location evidence="1">Membrane</location>
        <topology evidence="1">Multi-pass membrane protein</topology>
    </subcellularLocation>
</comment>
<evidence type="ECO:0000256" key="1">
    <source>
        <dbReference type="ARBA" id="ARBA00004141"/>
    </source>
</evidence>
<evidence type="ECO:0000256" key="5">
    <source>
        <dbReference type="ARBA" id="ARBA00023251"/>
    </source>
</evidence>
<dbReference type="InterPro" id="IPR013525">
    <property type="entry name" value="ABC2_TM"/>
</dbReference>
<dbReference type="PROSITE" id="PS51012">
    <property type="entry name" value="ABC_TM2"/>
    <property type="match status" value="1"/>
</dbReference>
<keyword evidence="2 6" id="KW-0812">Transmembrane</keyword>
<feature type="domain" description="ABC transmembrane type-2" evidence="7">
    <location>
        <begin position="38"/>
        <end position="265"/>
    </location>
</feature>
<accession>A0A848KGY1</accession>
<dbReference type="PANTHER" id="PTHR43027:SF1">
    <property type="entry name" value="DOXORUBICIN RESISTANCE ABC TRANSPORTER PERMEASE PROTEIN DRRC-RELATED"/>
    <property type="match status" value="1"/>
</dbReference>
<dbReference type="AlphaFoldDB" id="A0A848KGY1"/>
<protein>
    <recommendedName>
        <fullName evidence="6">Transport permease protein</fullName>
    </recommendedName>
</protein>
<keyword evidence="4 6" id="KW-0472">Membrane</keyword>
<dbReference type="GO" id="GO:0046677">
    <property type="term" value="P:response to antibiotic"/>
    <property type="evidence" value="ECO:0007669"/>
    <property type="project" value="UniProtKB-KW"/>
</dbReference>
<evidence type="ECO:0000313" key="8">
    <source>
        <dbReference type="EMBL" id="NMN96344.1"/>
    </source>
</evidence>
<dbReference type="InterPro" id="IPR052902">
    <property type="entry name" value="ABC-2_transporter"/>
</dbReference>
<keyword evidence="9" id="KW-1185">Reference proteome</keyword>
<evidence type="ECO:0000256" key="4">
    <source>
        <dbReference type="ARBA" id="ARBA00023136"/>
    </source>
</evidence>
<evidence type="ECO:0000313" key="9">
    <source>
        <dbReference type="Proteomes" id="UP000535543"/>
    </source>
</evidence>
<feature type="transmembrane region" description="Helical" evidence="6">
    <location>
        <begin position="70"/>
        <end position="94"/>
    </location>
</feature>
<feature type="transmembrane region" description="Helical" evidence="6">
    <location>
        <begin position="183"/>
        <end position="202"/>
    </location>
</feature>
<feature type="transmembrane region" description="Helical" evidence="6">
    <location>
        <begin position="244"/>
        <end position="262"/>
    </location>
</feature>
<organism evidence="8 9">
    <name type="scientific">Antrihabitans stalactiti</name>
    <dbReference type="NCBI Taxonomy" id="2584121"/>
    <lineage>
        <taxon>Bacteria</taxon>
        <taxon>Bacillati</taxon>
        <taxon>Actinomycetota</taxon>
        <taxon>Actinomycetes</taxon>
        <taxon>Mycobacteriales</taxon>
        <taxon>Nocardiaceae</taxon>
        <taxon>Antrihabitans</taxon>
    </lineage>
</organism>
<feature type="transmembrane region" description="Helical" evidence="6">
    <location>
        <begin position="125"/>
        <end position="146"/>
    </location>
</feature>
<feature type="transmembrane region" description="Helical" evidence="6">
    <location>
        <begin position="152"/>
        <end position="176"/>
    </location>
</feature>
<reference evidence="8 9" key="2">
    <citation type="submission" date="2020-06" db="EMBL/GenBank/DDBJ databases">
        <title>Antribacter stalactiti gen. nov., sp. nov., a new member of the family Nacardiaceae isolated from a cave.</title>
        <authorList>
            <person name="Kim I.S."/>
        </authorList>
    </citation>
    <scope>NUCLEOTIDE SEQUENCE [LARGE SCALE GENOMIC DNA]</scope>
    <source>
        <strain evidence="8 9">YC2-7</strain>
    </source>
</reference>
<dbReference type="InterPro" id="IPR047817">
    <property type="entry name" value="ABC2_TM_bact-type"/>
</dbReference>
<proteinExistence type="inferred from homology"/>
<sequence length="270" mass="29250">MQLPIVEHRVSEFSLRALFAHSFIHCNRILLKWVRDYSTTIQALLYPALTLVMLRIVFGDSISKATGVSSIYGTTAMITIIAAMTGSMVSALGLKSEAETGLLGRFATLPVHRASGLVGRMLAEAFRIVFTTILILMVGVFLGFRFTQGPVAGFTLILLPMIFGMAFVMFVTALATVPGRAPLVEIVSILTTLLMFFNTGFVPKVAYPIWLQNTVANQPMSCAIDAMKGLALGGPVSEPLLKTVAWSIGIIVVFAYPAVRGYRRAAETGR</sequence>
<dbReference type="RefSeq" id="WP_169588248.1">
    <property type="nucleotide sequence ID" value="NZ_VCQU01000004.1"/>
</dbReference>
<comment type="similarity">
    <text evidence="6">Belongs to the ABC-2 integral membrane protein family.</text>
</comment>
<evidence type="ECO:0000259" key="7">
    <source>
        <dbReference type="PROSITE" id="PS51012"/>
    </source>
</evidence>
<reference evidence="8 9" key="1">
    <citation type="submission" date="2019-05" db="EMBL/GenBank/DDBJ databases">
        <authorList>
            <person name="Lee S.D."/>
        </authorList>
    </citation>
    <scope>NUCLEOTIDE SEQUENCE [LARGE SCALE GENOMIC DNA]</scope>
    <source>
        <strain evidence="8 9">YC2-7</strain>
    </source>
</reference>
<keyword evidence="6" id="KW-0813">Transport</keyword>
<dbReference type="InterPro" id="IPR000412">
    <property type="entry name" value="ABC_2_transport"/>
</dbReference>
<evidence type="ECO:0000256" key="3">
    <source>
        <dbReference type="ARBA" id="ARBA00022989"/>
    </source>
</evidence>
<dbReference type="Pfam" id="PF01061">
    <property type="entry name" value="ABC2_membrane"/>
    <property type="match status" value="1"/>
</dbReference>
<dbReference type="GO" id="GO:0140359">
    <property type="term" value="F:ABC-type transporter activity"/>
    <property type="evidence" value="ECO:0007669"/>
    <property type="project" value="InterPro"/>
</dbReference>
<dbReference type="GO" id="GO:0043190">
    <property type="term" value="C:ATP-binding cassette (ABC) transporter complex"/>
    <property type="evidence" value="ECO:0007669"/>
    <property type="project" value="InterPro"/>
</dbReference>
<comment type="caution">
    <text evidence="8">The sequence shown here is derived from an EMBL/GenBank/DDBJ whole genome shotgun (WGS) entry which is preliminary data.</text>
</comment>
<dbReference type="Proteomes" id="UP000535543">
    <property type="component" value="Unassembled WGS sequence"/>
</dbReference>
<dbReference type="EMBL" id="VCQU01000004">
    <property type="protein sequence ID" value="NMN96344.1"/>
    <property type="molecule type" value="Genomic_DNA"/>
</dbReference>
<keyword evidence="5" id="KW-0046">Antibiotic resistance</keyword>
<gene>
    <name evidence="8" type="ORF">FGL95_14985</name>
</gene>
<dbReference type="PIRSF" id="PIRSF006648">
    <property type="entry name" value="DrrB"/>
    <property type="match status" value="1"/>
</dbReference>
<feature type="transmembrane region" description="Helical" evidence="6">
    <location>
        <begin position="37"/>
        <end position="58"/>
    </location>
</feature>
<evidence type="ECO:0000256" key="2">
    <source>
        <dbReference type="ARBA" id="ARBA00022692"/>
    </source>
</evidence>
<name>A0A848KGY1_9NOCA</name>